<comment type="similarity">
    <text evidence="3">Belongs to the Nudix hydrolase family. PCD1 subfamily.</text>
</comment>
<dbReference type="InterPro" id="IPR000059">
    <property type="entry name" value="NUDIX_hydrolase_NudL_CS"/>
</dbReference>
<sequence length="209" mass="23955">MTGIRPFTASDFRERARLHRSDEETKEYGDHRLNPSLRELFLNQKLRDAAVLIPVVDRGDEATVLLTQRSSSLRAHAGEVAFPGGRIDPGDPSPEAAALREAEEEIGLDASFVEIVGRLPYYHTGSGFRILPVLSVVRPDFLLTINQDEVEDAFEVPLSFLMDEKNHVRGSRIWQQKERFFFRMPYLQYNIWGVTAGIIRVLYERLYHP</sequence>
<gene>
    <name evidence="9" type="ORF">ACFSMZ_10745</name>
</gene>
<evidence type="ECO:0000256" key="1">
    <source>
        <dbReference type="ARBA" id="ARBA00001936"/>
    </source>
</evidence>
<keyword evidence="10" id="KW-1185">Reference proteome</keyword>
<evidence type="ECO:0000313" key="9">
    <source>
        <dbReference type="EMBL" id="MFD2260238.1"/>
    </source>
</evidence>
<reference evidence="10" key="1">
    <citation type="journal article" date="2019" name="Int. J. Syst. Evol. Microbiol.">
        <title>The Global Catalogue of Microorganisms (GCM) 10K type strain sequencing project: providing services to taxonomists for standard genome sequencing and annotation.</title>
        <authorList>
            <consortium name="The Broad Institute Genomics Platform"/>
            <consortium name="The Broad Institute Genome Sequencing Center for Infectious Disease"/>
            <person name="Wu L."/>
            <person name="Ma J."/>
        </authorList>
    </citation>
    <scope>NUCLEOTIDE SEQUENCE [LARGE SCALE GENOMIC DNA]</scope>
    <source>
        <strain evidence="10">KCTC 23707</strain>
    </source>
</reference>
<dbReference type="EMBL" id="JBHUIR010000038">
    <property type="protein sequence ID" value="MFD2260238.1"/>
    <property type="molecule type" value="Genomic_DNA"/>
</dbReference>
<organism evidence="9 10">
    <name type="scientific">Chelativorans composti</name>
    <dbReference type="NCBI Taxonomy" id="768533"/>
    <lineage>
        <taxon>Bacteria</taxon>
        <taxon>Pseudomonadati</taxon>
        <taxon>Pseudomonadota</taxon>
        <taxon>Alphaproteobacteria</taxon>
        <taxon>Hyphomicrobiales</taxon>
        <taxon>Phyllobacteriaceae</taxon>
        <taxon>Chelativorans</taxon>
    </lineage>
</organism>
<dbReference type="PANTHER" id="PTHR12992">
    <property type="entry name" value="NUDIX HYDROLASE"/>
    <property type="match status" value="1"/>
</dbReference>
<keyword evidence="5" id="KW-0378">Hydrolase</keyword>
<dbReference type="PANTHER" id="PTHR12992:SF11">
    <property type="entry name" value="MITOCHONDRIAL COENZYME A DIPHOSPHATASE NUDT8"/>
    <property type="match status" value="1"/>
</dbReference>
<dbReference type="NCBIfam" id="NF007980">
    <property type="entry name" value="PRK10707.1"/>
    <property type="match status" value="1"/>
</dbReference>
<dbReference type="InterPro" id="IPR000086">
    <property type="entry name" value="NUDIX_hydrolase_dom"/>
</dbReference>
<dbReference type="InterPro" id="IPR015797">
    <property type="entry name" value="NUDIX_hydrolase-like_dom_sf"/>
</dbReference>
<evidence type="ECO:0000256" key="3">
    <source>
        <dbReference type="ARBA" id="ARBA00006506"/>
    </source>
</evidence>
<evidence type="ECO:0000256" key="2">
    <source>
        <dbReference type="ARBA" id="ARBA00001946"/>
    </source>
</evidence>
<name>A0ABW5DI81_9HYPH</name>
<evidence type="ECO:0000256" key="6">
    <source>
        <dbReference type="ARBA" id="ARBA00022842"/>
    </source>
</evidence>
<dbReference type="Gene3D" id="3.90.79.10">
    <property type="entry name" value="Nucleoside Triphosphate Pyrophosphohydrolase"/>
    <property type="match status" value="1"/>
</dbReference>
<evidence type="ECO:0000256" key="4">
    <source>
        <dbReference type="ARBA" id="ARBA00022723"/>
    </source>
</evidence>
<dbReference type="InterPro" id="IPR045121">
    <property type="entry name" value="CoAse"/>
</dbReference>
<evidence type="ECO:0000313" key="10">
    <source>
        <dbReference type="Proteomes" id="UP001597373"/>
    </source>
</evidence>
<comment type="caution">
    <text evidence="9">The sequence shown here is derived from an EMBL/GenBank/DDBJ whole genome shotgun (WGS) entry which is preliminary data.</text>
</comment>
<evidence type="ECO:0000259" key="8">
    <source>
        <dbReference type="PROSITE" id="PS51462"/>
    </source>
</evidence>
<dbReference type="RefSeq" id="WP_345099100.1">
    <property type="nucleotide sequence ID" value="NZ_BAABGS010000021.1"/>
</dbReference>
<comment type="cofactor">
    <cofactor evidence="2">
        <name>Mg(2+)</name>
        <dbReference type="ChEBI" id="CHEBI:18420"/>
    </cofactor>
</comment>
<keyword evidence="7" id="KW-0464">Manganese</keyword>
<comment type="cofactor">
    <cofactor evidence="1">
        <name>Mn(2+)</name>
        <dbReference type="ChEBI" id="CHEBI:29035"/>
    </cofactor>
</comment>
<dbReference type="Pfam" id="PF00293">
    <property type="entry name" value="NUDIX"/>
    <property type="match status" value="1"/>
</dbReference>
<evidence type="ECO:0000256" key="7">
    <source>
        <dbReference type="ARBA" id="ARBA00023211"/>
    </source>
</evidence>
<keyword evidence="6" id="KW-0460">Magnesium</keyword>
<evidence type="ECO:0000256" key="5">
    <source>
        <dbReference type="ARBA" id="ARBA00022801"/>
    </source>
</evidence>
<protein>
    <submittedName>
        <fullName evidence="9">CoA pyrophosphatase</fullName>
    </submittedName>
</protein>
<dbReference type="PROSITE" id="PS51462">
    <property type="entry name" value="NUDIX"/>
    <property type="match status" value="1"/>
</dbReference>
<keyword evidence="4" id="KW-0479">Metal-binding</keyword>
<dbReference type="Proteomes" id="UP001597373">
    <property type="component" value="Unassembled WGS sequence"/>
</dbReference>
<feature type="domain" description="Nudix hydrolase" evidence="8">
    <location>
        <begin position="46"/>
        <end position="177"/>
    </location>
</feature>
<proteinExistence type="inferred from homology"/>
<dbReference type="PROSITE" id="PS01293">
    <property type="entry name" value="NUDIX_COA"/>
    <property type="match status" value="1"/>
</dbReference>
<dbReference type="CDD" id="cd03426">
    <property type="entry name" value="NUDIX_CoAse_Nudt7"/>
    <property type="match status" value="1"/>
</dbReference>
<accession>A0ABW5DI81</accession>
<dbReference type="SUPFAM" id="SSF55811">
    <property type="entry name" value="Nudix"/>
    <property type="match status" value="1"/>
</dbReference>